<reference evidence="6 7" key="1">
    <citation type="submission" date="2018-10" db="EMBL/GenBank/DDBJ databases">
        <title>Paraburkholderia sp. 7MK8-2, isolated from soil.</title>
        <authorList>
            <person name="Gao Z.-H."/>
            <person name="Qiu L.-H."/>
        </authorList>
    </citation>
    <scope>NUCLEOTIDE SEQUENCE [LARGE SCALE GENOMIC DNA]</scope>
    <source>
        <strain evidence="6 7">7MK8-2</strain>
    </source>
</reference>
<evidence type="ECO:0000259" key="4">
    <source>
        <dbReference type="Pfam" id="PF14331"/>
    </source>
</evidence>
<feature type="transmembrane region" description="Helical" evidence="1">
    <location>
        <begin position="12"/>
        <end position="29"/>
    </location>
</feature>
<gene>
    <name evidence="6" type="primary">tssM</name>
    <name evidence="6" type="ORF">D7S89_11550</name>
</gene>
<dbReference type="Pfam" id="PF21070">
    <property type="entry name" value="IcmF_helical"/>
    <property type="match status" value="1"/>
</dbReference>
<protein>
    <submittedName>
        <fullName evidence="6">Type VI secretion system membrane subunit TssM</fullName>
    </submittedName>
</protein>
<feature type="domain" description="IcmF-related" evidence="3">
    <location>
        <begin position="514"/>
        <end position="816"/>
    </location>
</feature>
<proteinExistence type="predicted"/>
<feature type="domain" description="Type VI secretion system component TssM1 helical" evidence="5">
    <location>
        <begin position="960"/>
        <end position="1057"/>
    </location>
</feature>
<dbReference type="PANTHER" id="PTHR36153:SF1">
    <property type="entry name" value="TYPE VI SECRETION SYSTEM COMPONENT TSSM1"/>
    <property type="match status" value="1"/>
</dbReference>
<evidence type="ECO:0000313" key="7">
    <source>
        <dbReference type="Proteomes" id="UP000280434"/>
    </source>
</evidence>
<sequence>MSNRMFRRPTFRSFLMALALLLCVPFIWYQSPRLAIDGRSPFATPTSRAWLIVVVFALWLVYCGIRWLVRKLSKIRISWQPTESASQSDALADEVTARSQEDRRPPAVASLHLQHRFQTVLQVLRKGGPFWRFGRHSLYRLPWYLLLGDEASGKTALMRESGLKFWHGDVLPAAREADEACQWWLAKEAVLLEPKGAISLSRERGMPYRAVWEDLLRRVKRARRRCPLNGVIVTVGARLLLEGDEAERAAFAQALRARIKDMHLALGIRIPIYVVVTHCDRLAGFREFFDDLAGEERAQVWGMTFDDIDADRVDACLATFPDEFDALSRQLHAHVVDRIQRHFDVEGRAAIYGFSTQFDALREPLTRLLTEACGASPYARNALMRGVYFTSAEQDGVTHARSASTLAASLRASASSGPMAAGNGRGYFITRLLREVVFRESGLARTRFRSEARRVTSHRVAVAALAGLAVALCAALAISYDRNQKLIAQTEQASEALAKLAQDGIGVDDPQSMLALLDAARDLPAGYGARDARVPWLSRVGLYQGDRLGAVAQAQYGAFLHDTVQRWLVERMEQRLRDGNLDSAERYDLLRLYLMLADKSHYDANAVLGWAQRDIGGLGLTAAQQADLMAHVRALLDASTFRADASLDPSLVQQTRAALMNDAAAKRLFESIRPQLEKAMPDPLSVSQMAGVDAPLALRRKSGQPLSGGVAGAYTLAGYRHYVELREAALAGSNDDGWVLGKPEGTQDADGLSALRAGLDDVYFDHYIAAWDAVIDDIEVLPLPRSGDGASGIVKLLAGHDSPLRLFLLAAAKQTTLEGANAESTKDVAVPAGRLDKIVSKARGMFHHPAERTRAQAPVPDAVGPTPVDRHFDALHRLISSAGDGAAAPFDQVQGGLKELAVFLDAVSAAREGGLPPPPGDALDKFKQLAQGQPAPLGGMLGSLSTNGQSVALHSERGRLTDLWRANVVPFWHAALDGRYPLDAQSKVDVTLDDFTHVFGPGGLVDTFFKTNLQQYVDTTTEPWQWRSNAKMLHMSPDTLTEFQRAAAIRDAFFADGGKAPSVRFQLVPRAMDAAITRFTLKLNDQTLQYAHDPQRAVSFQWPRTDGAQIARVEYEPGSSDGRGGFSTSGPWALFHMLDKGKLAAIQSDRFDLTFELDRKKVVLELDASSVVNPFALSALTQICCPDQL</sequence>
<evidence type="ECO:0000259" key="3">
    <source>
        <dbReference type="Pfam" id="PF06761"/>
    </source>
</evidence>
<dbReference type="PANTHER" id="PTHR36153">
    <property type="entry name" value="INNER MEMBRANE PROTEIN-RELATED"/>
    <property type="match status" value="1"/>
</dbReference>
<dbReference type="AlphaFoldDB" id="A0A494XFH4"/>
<accession>A0A494XFH4</accession>
<dbReference type="Proteomes" id="UP000280434">
    <property type="component" value="Unassembled WGS sequence"/>
</dbReference>
<evidence type="ECO:0000313" key="6">
    <source>
        <dbReference type="EMBL" id="RKP49390.1"/>
    </source>
</evidence>
<organism evidence="6 7">
    <name type="scientific">Trinickia fusca</name>
    <dbReference type="NCBI Taxonomy" id="2419777"/>
    <lineage>
        <taxon>Bacteria</taxon>
        <taxon>Pseudomonadati</taxon>
        <taxon>Pseudomonadota</taxon>
        <taxon>Betaproteobacteria</taxon>
        <taxon>Burkholderiales</taxon>
        <taxon>Burkholderiaceae</taxon>
        <taxon>Trinickia</taxon>
    </lineage>
</organism>
<evidence type="ECO:0000259" key="2">
    <source>
        <dbReference type="Pfam" id="PF06744"/>
    </source>
</evidence>
<dbReference type="InterPro" id="IPR053156">
    <property type="entry name" value="T6SS_TssM-like"/>
</dbReference>
<dbReference type="Pfam" id="PF06744">
    <property type="entry name" value="IcmF_C"/>
    <property type="match status" value="1"/>
</dbReference>
<dbReference type="InterPro" id="IPR025743">
    <property type="entry name" value="TssM1_N"/>
</dbReference>
<evidence type="ECO:0000256" key="1">
    <source>
        <dbReference type="SAM" id="Phobius"/>
    </source>
</evidence>
<keyword evidence="1" id="KW-1133">Transmembrane helix</keyword>
<name>A0A494XFH4_9BURK</name>
<dbReference type="Pfam" id="PF06761">
    <property type="entry name" value="IcmF-related"/>
    <property type="match status" value="1"/>
</dbReference>
<feature type="transmembrane region" description="Helical" evidence="1">
    <location>
        <begin position="49"/>
        <end position="69"/>
    </location>
</feature>
<feature type="transmembrane region" description="Helical" evidence="1">
    <location>
        <begin position="460"/>
        <end position="480"/>
    </location>
</feature>
<dbReference type="Pfam" id="PF14331">
    <property type="entry name" value="IcmF-related_N"/>
    <property type="match status" value="1"/>
</dbReference>
<dbReference type="InterPro" id="IPR017731">
    <property type="entry name" value="TssM1-like"/>
</dbReference>
<keyword evidence="1" id="KW-0472">Membrane</keyword>
<keyword evidence="7" id="KW-1185">Reference proteome</keyword>
<feature type="domain" description="Type VI secretion system component TssM1 N-terminal" evidence="4">
    <location>
        <begin position="210"/>
        <end position="464"/>
    </location>
</feature>
<dbReference type="EMBL" id="RBZV01000003">
    <property type="protein sequence ID" value="RKP49390.1"/>
    <property type="molecule type" value="Genomic_DNA"/>
</dbReference>
<evidence type="ECO:0000259" key="5">
    <source>
        <dbReference type="Pfam" id="PF21070"/>
    </source>
</evidence>
<comment type="caution">
    <text evidence="6">The sequence shown here is derived from an EMBL/GenBank/DDBJ whole genome shotgun (WGS) entry which is preliminary data.</text>
</comment>
<dbReference type="OrthoDB" id="9758229at2"/>
<dbReference type="NCBIfam" id="TIGR03348">
    <property type="entry name" value="VI_IcmF"/>
    <property type="match status" value="1"/>
</dbReference>
<dbReference type="InterPro" id="IPR048677">
    <property type="entry name" value="TssM1_hel"/>
</dbReference>
<feature type="domain" description="Type VI secretion system IcmF C-terminal" evidence="2">
    <location>
        <begin position="1065"/>
        <end position="1170"/>
    </location>
</feature>
<dbReference type="InterPro" id="IPR009612">
    <property type="entry name" value="IcmF-rel"/>
</dbReference>
<keyword evidence="1" id="KW-0812">Transmembrane</keyword>
<dbReference type="InterPro" id="IPR010623">
    <property type="entry name" value="IcmF_C"/>
</dbReference>